<evidence type="ECO:0000313" key="4">
    <source>
        <dbReference type="Proteomes" id="UP001249851"/>
    </source>
</evidence>
<feature type="region of interest" description="Disordered" evidence="1">
    <location>
        <begin position="297"/>
        <end position="331"/>
    </location>
</feature>
<sequence length="447" mass="50778">MEENYSVDTLGSGSTQYRYGAAAVKRRFKLFKRLTRKYAKLLSIILRPKSDFYSELDVFKQRLDVKYSLCQSCHEIVIQHLKKQSMDIKTFLLGNQLYQSKSSPRKLLVKSLSHESSLLPLAQLACVILASFLVCSESITDNHGDHACDGVFGHWQIHLDSGRLFLPSLGSTNSTSTTEQHVHHFTSLLKVLLVSICERGRELLLCVSGLTKGKFLNISLVCLVLNLVIFVRRRTRLSAIILLCWLSFSILCLWDEFWWKANSGWKFIGLVWCWCVDTSLFMFSLLSYMRTRKPRPKRRSFQQLKQTQGNLEGCDTDDPSTMKADNERLSSQEQSFSSLDSNLNSLTLGIPTRNDNGYNTHLGEFWGHRANSVNSKESPLVSMHQRPLIVPATLRYSGPRQRRPNKKASQPSGENSLGLSSYEDTDSDSSNEACSKKVEKNSQRSLI</sequence>
<protein>
    <recommendedName>
        <fullName evidence="5">Transmembrane protein</fullName>
    </recommendedName>
</protein>
<keyword evidence="4" id="KW-1185">Reference proteome</keyword>
<name>A0AAD9V1H9_ACRCE</name>
<keyword evidence="2" id="KW-1133">Transmembrane helix</keyword>
<keyword evidence="2" id="KW-0812">Transmembrane</keyword>
<feature type="transmembrane region" description="Helical" evidence="2">
    <location>
        <begin position="239"/>
        <end position="259"/>
    </location>
</feature>
<feature type="transmembrane region" description="Helical" evidence="2">
    <location>
        <begin position="265"/>
        <end position="289"/>
    </location>
</feature>
<proteinExistence type="predicted"/>
<dbReference type="Proteomes" id="UP001249851">
    <property type="component" value="Unassembled WGS sequence"/>
</dbReference>
<evidence type="ECO:0008006" key="5">
    <source>
        <dbReference type="Google" id="ProtNLM"/>
    </source>
</evidence>
<feature type="region of interest" description="Disordered" evidence="1">
    <location>
        <begin position="393"/>
        <end position="447"/>
    </location>
</feature>
<feature type="compositionally biased region" description="Polar residues" evidence="1">
    <location>
        <begin position="301"/>
        <end position="310"/>
    </location>
</feature>
<reference evidence="3" key="2">
    <citation type="journal article" date="2023" name="Science">
        <title>Genomic signatures of disease resistance in endangered staghorn corals.</title>
        <authorList>
            <person name="Vollmer S.V."/>
            <person name="Selwyn J.D."/>
            <person name="Despard B.A."/>
            <person name="Roesel C.L."/>
        </authorList>
    </citation>
    <scope>NUCLEOTIDE SEQUENCE</scope>
    <source>
        <strain evidence="3">K2</strain>
    </source>
</reference>
<dbReference type="AlphaFoldDB" id="A0AAD9V1H9"/>
<evidence type="ECO:0000313" key="3">
    <source>
        <dbReference type="EMBL" id="KAK2557778.1"/>
    </source>
</evidence>
<evidence type="ECO:0000256" key="2">
    <source>
        <dbReference type="SAM" id="Phobius"/>
    </source>
</evidence>
<keyword evidence="2" id="KW-0472">Membrane</keyword>
<evidence type="ECO:0000256" key="1">
    <source>
        <dbReference type="SAM" id="MobiDB-lite"/>
    </source>
</evidence>
<organism evidence="3 4">
    <name type="scientific">Acropora cervicornis</name>
    <name type="common">Staghorn coral</name>
    <dbReference type="NCBI Taxonomy" id="6130"/>
    <lineage>
        <taxon>Eukaryota</taxon>
        <taxon>Metazoa</taxon>
        <taxon>Cnidaria</taxon>
        <taxon>Anthozoa</taxon>
        <taxon>Hexacorallia</taxon>
        <taxon>Scleractinia</taxon>
        <taxon>Astrocoeniina</taxon>
        <taxon>Acroporidae</taxon>
        <taxon>Acropora</taxon>
    </lineage>
</organism>
<gene>
    <name evidence="3" type="ORF">P5673_020145</name>
</gene>
<feature type="compositionally biased region" description="Basic and acidic residues" evidence="1">
    <location>
        <begin position="434"/>
        <end position="447"/>
    </location>
</feature>
<accession>A0AAD9V1H9</accession>
<dbReference type="EMBL" id="JARQWQ010000048">
    <property type="protein sequence ID" value="KAK2557778.1"/>
    <property type="molecule type" value="Genomic_DNA"/>
</dbReference>
<feature type="compositionally biased region" description="Polar residues" evidence="1">
    <location>
        <begin position="407"/>
        <end position="419"/>
    </location>
</feature>
<feature type="transmembrane region" description="Helical" evidence="2">
    <location>
        <begin position="215"/>
        <end position="232"/>
    </location>
</feature>
<reference evidence="3" key="1">
    <citation type="journal article" date="2023" name="G3 (Bethesda)">
        <title>Whole genome assembly and annotation of the endangered Caribbean coral Acropora cervicornis.</title>
        <authorList>
            <person name="Selwyn J.D."/>
            <person name="Vollmer S.V."/>
        </authorList>
    </citation>
    <scope>NUCLEOTIDE SEQUENCE</scope>
    <source>
        <strain evidence="3">K2</strain>
    </source>
</reference>
<comment type="caution">
    <text evidence="3">The sequence shown here is derived from an EMBL/GenBank/DDBJ whole genome shotgun (WGS) entry which is preliminary data.</text>
</comment>